<dbReference type="Gene3D" id="3.40.710.10">
    <property type="entry name" value="DD-peptidase/beta-lactamase superfamily"/>
    <property type="match status" value="1"/>
</dbReference>
<dbReference type="GO" id="GO:0008360">
    <property type="term" value="P:regulation of cell shape"/>
    <property type="evidence" value="ECO:0007669"/>
    <property type="project" value="UniProtKB-KW"/>
</dbReference>
<dbReference type="GO" id="GO:0006508">
    <property type="term" value="P:proteolysis"/>
    <property type="evidence" value="ECO:0007669"/>
    <property type="project" value="UniProtKB-KW"/>
</dbReference>
<keyword evidence="12 15" id="KW-0472">Membrane</keyword>
<dbReference type="Pfam" id="PF00905">
    <property type="entry name" value="Transpeptidase"/>
    <property type="match status" value="1"/>
</dbReference>
<evidence type="ECO:0000256" key="1">
    <source>
        <dbReference type="ARBA" id="ARBA00004167"/>
    </source>
</evidence>
<dbReference type="Gene3D" id="3.90.1310.10">
    <property type="entry name" value="Penicillin-binding protein 2a (Domain 2)"/>
    <property type="match status" value="1"/>
</dbReference>
<dbReference type="NCBIfam" id="TIGR03423">
    <property type="entry name" value="pbp2_mrdA"/>
    <property type="match status" value="1"/>
</dbReference>
<keyword evidence="4" id="KW-0997">Cell inner membrane</keyword>
<dbReference type="SUPFAM" id="SSF56601">
    <property type="entry name" value="beta-lactamase/transpeptidase-like"/>
    <property type="match status" value="1"/>
</dbReference>
<evidence type="ECO:0000313" key="19">
    <source>
        <dbReference type="Proteomes" id="UP000027647"/>
    </source>
</evidence>
<protein>
    <submittedName>
        <fullName evidence="18">Penicillin-binding protein</fullName>
    </submittedName>
</protein>
<evidence type="ECO:0000256" key="14">
    <source>
        <dbReference type="SAM" id="MobiDB-lite"/>
    </source>
</evidence>
<evidence type="ECO:0000256" key="7">
    <source>
        <dbReference type="ARBA" id="ARBA00022692"/>
    </source>
</evidence>
<keyword evidence="11 15" id="KW-1133">Transmembrane helix</keyword>
<dbReference type="InterPro" id="IPR017790">
    <property type="entry name" value="Penicillin-binding_protein_2"/>
</dbReference>
<dbReference type="GO" id="GO:0005886">
    <property type="term" value="C:plasma membrane"/>
    <property type="evidence" value="ECO:0007669"/>
    <property type="project" value="UniProtKB-SubCell"/>
</dbReference>
<keyword evidence="7 15" id="KW-0812">Transmembrane</keyword>
<sequence>MKRFFKLRGGTKRSGPVVNASTMRNTFERRTVVIGGIQASIGVLLAARMGYLAIAENEKYRLESESNRVNLTLIPPRRGWILDRNGDPLASNRADFRVDVVPERLANPEAMIDEIGGLLGLEADRITDLKTKVTSARGFAPVEVASGLKYEQFAALSVRLPDLQGVVPQRGFSRFYPTASSVGHLIGYVGPASAEEYELDRNPILITPGYKIGKDGLEKQFEQSLRGTPGARRVEVTAGGRIVRDLETRDDIQGEAVKLTIDGPLQDYAARRIGLESGSVVVMDCQTGDLLCMASMPSFDPNSFSDGIGSVEYSMLRDDQRVPLRNKVLKGLYPPGSTVKPMHCLAFLQAGVSPDETIVCGGGRRIGSRFFNCHSNHGVVNMDKAIAQSCDSYFYHFAQKIGFDKVAALAKDLGMGQEFDLPVTSQFYGTVPTSDWKFNKFGRKWETFDTVNASIGQGYYLASPLQLAVMSARLATGKRVIPRLLLDGPASPPESYGFNPEKLAHVHQGMNNVVNGAGTARRAQLPIPDVQIAGKTGTAQVVSLSVSDGRSGPWKYRDHGLFTFYAPADNPRYAGAVVIEHGGGSGAAYPIARDVMTFMFDPAKGLEALRGLEQQWGGTAQERLERRYAAYAAERGATVEPPPQRDEDIFDRVEAEARLEAEQTQEIGETFVVPREDQAARGSTPPPDALVTTPGPAPTSGPAPASGPAPTSGPAPASSPAPAPSPEPIP</sequence>
<dbReference type="GO" id="GO:0009252">
    <property type="term" value="P:peptidoglycan biosynthetic process"/>
    <property type="evidence" value="ECO:0007669"/>
    <property type="project" value="UniProtKB-KW"/>
</dbReference>
<evidence type="ECO:0000256" key="12">
    <source>
        <dbReference type="ARBA" id="ARBA00023136"/>
    </source>
</evidence>
<dbReference type="GO" id="GO:0071972">
    <property type="term" value="F:peptidoglycan L,D-transpeptidase activity"/>
    <property type="evidence" value="ECO:0007669"/>
    <property type="project" value="TreeGrafter"/>
</dbReference>
<evidence type="ECO:0000256" key="3">
    <source>
        <dbReference type="ARBA" id="ARBA00022475"/>
    </source>
</evidence>
<proteinExistence type="predicted"/>
<dbReference type="GO" id="GO:0008658">
    <property type="term" value="F:penicillin binding"/>
    <property type="evidence" value="ECO:0007669"/>
    <property type="project" value="InterPro"/>
</dbReference>
<feature type="domain" description="Penicillin-binding protein dimerisation" evidence="17">
    <location>
        <begin position="74"/>
        <end position="245"/>
    </location>
</feature>
<dbReference type="eggNOG" id="COG0768">
    <property type="taxonomic scope" value="Bacteria"/>
</dbReference>
<dbReference type="SUPFAM" id="SSF56519">
    <property type="entry name" value="Penicillin binding protein dimerisation domain"/>
    <property type="match status" value="1"/>
</dbReference>
<evidence type="ECO:0000256" key="13">
    <source>
        <dbReference type="ARBA" id="ARBA00023316"/>
    </source>
</evidence>
<keyword evidence="6" id="KW-0645">Protease</keyword>
<feature type="transmembrane region" description="Helical" evidence="15">
    <location>
        <begin position="32"/>
        <end position="54"/>
    </location>
</feature>
<feature type="domain" description="Penicillin-binding protein transpeptidase" evidence="16">
    <location>
        <begin position="278"/>
        <end position="596"/>
    </location>
</feature>
<dbReference type="Pfam" id="PF03717">
    <property type="entry name" value="PBP_dimer"/>
    <property type="match status" value="1"/>
</dbReference>
<dbReference type="InterPro" id="IPR001460">
    <property type="entry name" value="PCN-bd_Tpept"/>
</dbReference>
<dbReference type="EMBL" id="JMIW01000001">
    <property type="protein sequence ID" value="KEO91373.1"/>
    <property type="molecule type" value="Genomic_DNA"/>
</dbReference>
<evidence type="ECO:0000256" key="6">
    <source>
        <dbReference type="ARBA" id="ARBA00022670"/>
    </source>
</evidence>
<accession>A0A074MHM9</accession>
<dbReference type="GO" id="GO:0009002">
    <property type="term" value="F:serine-type D-Ala-D-Ala carboxypeptidase activity"/>
    <property type="evidence" value="ECO:0007669"/>
    <property type="project" value="InterPro"/>
</dbReference>
<evidence type="ECO:0000259" key="17">
    <source>
        <dbReference type="Pfam" id="PF03717"/>
    </source>
</evidence>
<keyword evidence="3" id="KW-1003">Cell membrane</keyword>
<feature type="compositionally biased region" description="Pro residues" evidence="14">
    <location>
        <begin position="695"/>
        <end position="730"/>
    </location>
</feature>
<dbReference type="InterPro" id="IPR036138">
    <property type="entry name" value="PBP_dimer_sf"/>
</dbReference>
<keyword evidence="10" id="KW-0573">Peptidoglycan synthesis</keyword>
<dbReference type="AlphaFoldDB" id="A0A074MHM9"/>
<keyword evidence="13" id="KW-0961">Cell wall biogenesis/degradation</keyword>
<dbReference type="PANTHER" id="PTHR30627">
    <property type="entry name" value="PEPTIDOGLYCAN D,D-TRANSPEPTIDASE"/>
    <property type="match status" value="1"/>
</dbReference>
<evidence type="ECO:0000256" key="15">
    <source>
        <dbReference type="SAM" id="Phobius"/>
    </source>
</evidence>
<gene>
    <name evidence="18" type="ORF">EH31_01545</name>
</gene>
<keyword evidence="5" id="KW-0121">Carboxypeptidase</keyword>
<keyword evidence="9" id="KW-0133">Cell shape</keyword>
<dbReference type="Proteomes" id="UP000027647">
    <property type="component" value="Unassembled WGS sequence"/>
</dbReference>
<evidence type="ECO:0000256" key="2">
    <source>
        <dbReference type="ARBA" id="ARBA00004236"/>
    </source>
</evidence>
<keyword evidence="19" id="KW-1185">Reference proteome</keyword>
<keyword evidence="8" id="KW-0378">Hydrolase</keyword>
<dbReference type="InterPro" id="IPR012338">
    <property type="entry name" value="Beta-lactam/transpept-like"/>
</dbReference>
<evidence type="ECO:0000256" key="11">
    <source>
        <dbReference type="ARBA" id="ARBA00022989"/>
    </source>
</evidence>
<organism evidence="18 19">
    <name type="scientific">Erythrobacter longus</name>
    <dbReference type="NCBI Taxonomy" id="1044"/>
    <lineage>
        <taxon>Bacteria</taxon>
        <taxon>Pseudomonadati</taxon>
        <taxon>Pseudomonadota</taxon>
        <taxon>Alphaproteobacteria</taxon>
        <taxon>Sphingomonadales</taxon>
        <taxon>Erythrobacteraceae</taxon>
        <taxon>Erythrobacter/Porphyrobacter group</taxon>
        <taxon>Erythrobacter</taxon>
    </lineage>
</organism>
<dbReference type="Gene3D" id="3.30.1390.30">
    <property type="entry name" value="Penicillin-binding protein 2a, domain 3"/>
    <property type="match status" value="1"/>
</dbReference>
<dbReference type="STRING" id="1044.EH31_01545"/>
<evidence type="ECO:0000256" key="4">
    <source>
        <dbReference type="ARBA" id="ARBA00022519"/>
    </source>
</evidence>
<comment type="caution">
    <text evidence="18">The sequence shown here is derived from an EMBL/GenBank/DDBJ whole genome shotgun (WGS) entry which is preliminary data.</text>
</comment>
<evidence type="ECO:0000256" key="8">
    <source>
        <dbReference type="ARBA" id="ARBA00022801"/>
    </source>
</evidence>
<evidence type="ECO:0000313" key="18">
    <source>
        <dbReference type="EMBL" id="KEO91373.1"/>
    </source>
</evidence>
<dbReference type="InterPro" id="IPR050515">
    <property type="entry name" value="Beta-lactam/transpept"/>
</dbReference>
<evidence type="ECO:0000256" key="9">
    <source>
        <dbReference type="ARBA" id="ARBA00022960"/>
    </source>
</evidence>
<dbReference type="PANTHER" id="PTHR30627:SF2">
    <property type="entry name" value="PEPTIDOGLYCAN D,D-TRANSPEPTIDASE MRDA"/>
    <property type="match status" value="1"/>
</dbReference>
<reference evidence="18 19" key="1">
    <citation type="submission" date="2014-04" db="EMBL/GenBank/DDBJ databases">
        <title>A comprehensive comparison of genomes of Erythrobacter spp. strains.</title>
        <authorList>
            <person name="Zheng Q."/>
        </authorList>
    </citation>
    <scope>NUCLEOTIDE SEQUENCE [LARGE SCALE GENOMIC DNA]</scope>
    <source>
        <strain evidence="18 19">DSM 6997</strain>
    </source>
</reference>
<dbReference type="InterPro" id="IPR005311">
    <property type="entry name" value="PBP_dimer"/>
</dbReference>
<evidence type="ECO:0000256" key="5">
    <source>
        <dbReference type="ARBA" id="ARBA00022645"/>
    </source>
</evidence>
<feature type="region of interest" description="Disordered" evidence="14">
    <location>
        <begin position="662"/>
        <end position="730"/>
    </location>
</feature>
<evidence type="ECO:0000259" key="16">
    <source>
        <dbReference type="Pfam" id="PF00905"/>
    </source>
</evidence>
<name>A0A074MHM9_ERYLO</name>
<comment type="subcellular location">
    <subcellularLocation>
        <location evidence="2">Cell membrane</location>
    </subcellularLocation>
    <subcellularLocation>
        <location evidence="1">Membrane</location>
        <topology evidence="1">Single-pass membrane protein</topology>
    </subcellularLocation>
</comment>
<dbReference type="GO" id="GO:0071555">
    <property type="term" value="P:cell wall organization"/>
    <property type="evidence" value="ECO:0007669"/>
    <property type="project" value="UniProtKB-KW"/>
</dbReference>
<evidence type="ECO:0000256" key="10">
    <source>
        <dbReference type="ARBA" id="ARBA00022984"/>
    </source>
</evidence>